<dbReference type="InterPro" id="IPR001810">
    <property type="entry name" value="F-box_dom"/>
</dbReference>
<dbReference type="InterPro" id="IPR036047">
    <property type="entry name" value="F-box-like_dom_sf"/>
</dbReference>
<dbReference type="InterPro" id="IPR013187">
    <property type="entry name" value="F-box-assoc_dom_typ3"/>
</dbReference>
<feature type="domain" description="F-box" evidence="2">
    <location>
        <begin position="1"/>
        <end position="46"/>
    </location>
</feature>
<dbReference type="Proteomes" id="UP001141806">
    <property type="component" value="Unassembled WGS sequence"/>
</dbReference>
<gene>
    <name evidence="3" type="ORF">NE237_026252</name>
</gene>
<dbReference type="Gene3D" id="1.20.1280.50">
    <property type="match status" value="1"/>
</dbReference>
<dbReference type="Pfam" id="PF08268">
    <property type="entry name" value="FBA_3"/>
    <property type="match status" value="1"/>
</dbReference>
<dbReference type="SUPFAM" id="SSF81383">
    <property type="entry name" value="F-box domain"/>
    <property type="match status" value="1"/>
</dbReference>
<accession>A0A9Q0H5S7</accession>
<comment type="caution">
    <text evidence="3">The sequence shown here is derived from an EMBL/GenBank/DDBJ whole genome shotgun (WGS) entry which is preliminary data.</text>
</comment>
<dbReference type="OrthoDB" id="5319261at2759"/>
<evidence type="ECO:0000256" key="1">
    <source>
        <dbReference type="SAM" id="Phobius"/>
    </source>
</evidence>
<feature type="transmembrane region" description="Helical" evidence="1">
    <location>
        <begin position="102"/>
        <end position="123"/>
    </location>
</feature>
<name>A0A9Q0H5S7_9MAGN</name>
<dbReference type="NCBIfam" id="TIGR01640">
    <property type="entry name" value="F_box_assoc_1"/>
    <property type="match status" value="1"/>
</dbReference>
<dbReference type="InterPro" id="IPR050796">
    <property type="entry name" value="SCF_F-box_component"/>
</dbReference>
<proteinExistence type="predicted"/>
<dbReference type="CDD" id="cd22157">
    <property type="entry name" value="F-box_AtFBW1-like"/>
    <property type="match status" value="1"/>
</dbReference>
<dbReference type="EMBL" id="JAMYWD010000010">
    <property type="protein sequence ID" value="KAJ4959141.1"/>
    <property type="molecule type" value="Genomic_DNA"/>
</dbReference>
<dbReference type="Pfam" id="PF00646">
    <property type="entry name" value="F-box"/>
    <property type="match status" value="1"/>
</dbReference>
<dbReference type="InterPro" id="IPR017451">
    <property type="entry name" value="F-box-assoc_interact_dom"/>
</dbReference>
<dbReference type="PANTHER" id="PTHR31672:SF13">
    <property type="entry name" value="F-BOX PROTEIN CPR30-LIKE"/>
    <property type="match status" value="1"/>
</dbReference>
<dbReference type="PANTHER" id="PTHR31672">
    <property type="entry name" value="BNACNNG10540D PROTEIN"/>
    <property type="match status" value="1"/>
</dbReference>
<keyword evidence="4" id="KW-1185">Reference proteome</keyword>
<dbReference type="AlphaFoldDB" id="A0A9Q0H5S7"/>
<evidence type="ECO:0000259" key="2">
    <source>
        <dbReference type="PROSITE" id="PS50181"/>
    </source>
</evidence>
<keyword evidence="1" id="KW-0472">Membrane</keyword>
<reference evidence="3" key="1">
    <citation type="journal article" date="2023" name="Plant J.">
        <title>The genome of the king protea, Protea cynaroides.</title>
        <authorList>
            <person name="Chang J."/>
            <person name="Duong T.A."/>
            <person name="Schoeman C."/>
            <person name="Ma X."/>
            <person name="Roodt D."/>
            <person name="Barker N."/>
            <person name="Li Z."/>
            <person name="Van de Peer Y."/>
            <person name="Mizrachi E."/>
        </authorList>
    </citation>
    <scope>NUCLEOTIDE SEQUENCE</scope>
    <source>
        <tissue evidence="3">Young leaves</tissue>
    </source>
</reference>
<dbReference type="SMART" id="SM00256">
    <property type="entry name" value="FBOX"/>
    <property type="match status" value="1"/>
</dbReference>
<sequence>MKEVKHLPCEIVSEILSRLPIESLMQFKSVCKIWFSLIEDPSFVKLQLKRAKSRPRRLILWSNQVRKNWVLLLDRDKEGKDMWKGRDISLEYTFKYEKQDHCLNFIIVGSCNGLLCMVSTFWYGCCSIFYGIFICNPITQECTMLPVGGGRFFNGGNIVEGQIGFGVDSSGKYKVIQIFKKLGFSSDVDDDCGLKGEIITLGESSWREIEIPYQSFYSRDDSWRKRRAIEGMVFMNGVLYCIIQKPTTHEVSNQPIILVFNLDDEKFSTIEFRPFIEFPPYYELGLTEIKGSLALHHRLDFYDEPSILRMWLIDINKSKGNQLYHCDHTRVPKMGRNFFVCFDLVGMLSNNLLLYTVEIERGTLLLVHCLEKKQFMRVQIPQAIPSRFQAKSFVPSLVSPIAIACGKTKKDGRYKFQGLHLEVVGYSSLWEFMSSCLLHPTFSPTLSYKSQYLPHWYRHPN</sequence>
<evidence type="ECO:0000313" key="4">
    <source>
        <dbReference type="Proteomes" id="UP001141806"/>
    </source>
</evidence>
<keyword evidence="1" id="KW-1133">Transmembrane helix</keyword>
<keyword evidence="1" id="KW-0812">Transmembrane</keyword>
<protein>
    <recommendedName>
        <fullName evidence="2">F-box domain-containing protein</fullName>
    </recommendedName>
</protein>
<organism evidence="3 4">
    <name type="scientific">Protea cynaroides</name>
    <dbReference type="NCBI Taxonomy" id="273540"/>
    <lineage>
        <taxon>Eukaryota</taxon>
        <taxon>Viridiplantae</taxon>
        <taxon>Streptophyta</taxon>
        <taxon>Embryophyta</taxon>
        <taxon>Tracheophyta</taxon>
        <taxon>Spermatophyta</taxon>
        <taxon>Magnoliopsida</taxon>
        <taxon>Proteales</taxon>
        <taxon>Proteaceae</taxon>
        <taxon>Protea</taxon>
    </lineage>
</organism>
<dbReference type="PROSITE" id="PS50181">
    <property type="entry name" value="FBOX"/>
    <property type="match status" value="1"/>
</dbReference>
<evidence type="ECO:0000313" key="3">
    <source>
        <dbReference type="EMBL" id="KAJ4959141.1"/>
    </source>
</evidence>